<comment type="caution">
    <text evidence="4">The sequence shown here is derived from an EMBL/GenBank/DDBJ whole genome shotgun (WGS) entry which is preliminary data.</text>
</comment>
<dbReference type="PANTHER" id="PTHR43008:SF4">
    <property type="entry name" value="CHAIN DEHYDROGENASE, PUTATIVE (AFU_ORTHOLOGUE AFUA_4G08710)-RELATED"/>
    <property type="match status" value="1"/>
</dbReference>
<dbReference type="InterPro" id="IPR002347">
    <property type="entry name" value="SDR_fam"/>
</dbReference>
<dbReference type="GO" id="GO:0016616">
    <property type="term" value="F:oxidoreductase activity, acting on the CH-OH group of donors, NAD or NADP as acceptor"/>
    <property type="evidence" value="ECO:0007669"/>
    <property type="project" value="UniProtKB-ARBA"/>
</dbReference>
<comment type="similarity">
    <text evidence="1">Belongs to the short-chain dehydrogenases/reductases (SDR) family.</text>
</comment>
<accession>A0A0F9X796</accession>
<keyword evidence="2" id="KW-0521">NADP</keyword>
<dbReference type="PROSITE" id="PS00061">
    <property type="entry name" value="ADH_SHORT"/>
    <property type="match status" value="1"/>
</dbReference>
<evidence type="ECO:0000313" key="5">
    <source>
        <dbReference type="Proteomes" id="UP000034112"/>
    </source>
</evidence>
<dbReference type="Pfam" id="PF13561">
    <property type="entry name" value="adh_short_C2"/>
    <property type="match status" value="1"/>
</dbReference>
<name>A0A0F9X796_TRIHA</name>
<dbReference type="SUPFAM" id="SSF51735">
    <property type="entry name" value="NAD(P)-binding Rossmann-fold domains"/>
    <property type="match status" value="1"/>
</dbReference>
<dbReference type="FunFam" id="3.40.50.720:FF:000245">
    <property type="entry name" value="Short chain dehydrogenase, putative"/>
    <property type="match status" value="1"/>
</dbReference>
<dbReference type="PANTHER" id="PTHR43008">
    <property type="entry name" value="BENZIL REDUCTASE"/>
    <property type="match status" value="1"/>
</dbReference>
<dbReference type="Gene3D" id="3.40.50.720">
    <property type="entry name" value="NAD(P)-binding Rossmann-like Domain"/>
    <property type="match status" value="1"/>
</dbReference>
<evidence type="ECO:0000256" key="1">
    <source>
        <dbReference type="ARBA" id="ARBA00006484"/>
    </source>
</evidence>
<dbReference type="AlphaFoldDB" id="A0A0F9X796"/>
<protein>
    <submittedName>
        <fullName evidence="4">Oxidoreductase</fullName>
    </submittedName>
</protein>
<dbReference type="GO" id="GO:0050664">
    <property type="term" value="F:oxidoreductase activity, acting on NAD(P)H, oxygen as acceptor"/>
    <property type="evidence" value="ECO:0007669"/>
    <property type="project" value="TreeGrafter"/>
</dbReference>
<gene>
    <name evidence="4" type="ORF">THAR02_11198</name>
</gene>
<keyword evidence="3" id="KW-0560">Oxidoreductase</keyword>
<evidence type="ECO:0000313" key="4">
    <source>
        <dbReference type="EMBL" id="KKO96697.1"/>
    </source>
</evidence>
<dbReference type="PRINTS" id="PR00081">
    <property type="entry name" value="GDHRDH"/>
</dbReference>
<dbReference type="InterPro" id="IPR036291">
    <property type="entry name" value="NAD(P)-bd_dom_sf"/>
</dbReference>
<reference evidence="5" key="1">
    <citation type="journal article" date="2015" name="Genome Announc.">
        <title>Draft whole-genome sequence of the biocontrol agent Trichoderma harzianum T6776.</title>
        <authorList>
            <person name="Baroncelli R."/>
            <person name="Piaggeschi G."/>
            <person name="Fiorini L."/>
            <person name="Bertolini E."/>
            <person name="Zapparata A."/>
            <person name="Pe M.E."/>
            <person name="Sarrocco S."/>
            <person name="Vannacci G."/>
        </authorList>
    </citation>
    <scope>NUCLEOTIDE SEQUENCE [LARGE SCALE GENOMIC DNA]</scope>
    <source>
        <strain evidence="5">T6776</strain>
    </source>
</reference>
<dbReference type="Proteomes" id="UP000034112">
    <property type="component" value="Unassembled WGS sequence"/>
</dbReference>
<dbReference type="EMBL" id="JOKZ01000768">
    <property type="protein sequence ID" value="KKO96697.1"/>
    <property type="molecule type" value="Genomic_DNA"/>
</dbReference>
<evidence type="ECO:0000256" key="3">
    <source>
        <dbReference type="ARBA" id="ARBA00023002"/>
    </source>
</evidence>
<sequence>MSRFAPALRLLARQHLAISASNRSSALLVTAARRKMHSSPVLQSPPLEPTTRPHLLAEFSMKDKVVVISGGGRGLGLVQAEALLEAGAVVHCIDRLPDPTSDPDSEFARVAKRAKEELNSSLRYHELDIRNVPELNKIFEGIADERGRLDGCLVAAGINYETPALDYPPDEVDRMMSINVSGAFMTAQAAARQMVRLKQPGSICMIASMSGTIANRGMFAPAYNASKAGVIQLARSLAAEWGQYGIRVNTLSPGYILTQMLLNLFDDYPERKEQWPKENMLQRFSVPKEYRGAAVFLLSDASSFMTGSDLRIDGGHAAW</sequence>
<evidence type="ECO:0000256" key="2">
    <source>
        <dbReference type="ARBA" id="ARBA00022857"/>
    </source>
</evidence>
<dbReference type="PRINTS" id="PR00080">
    <property type="entry name" value="SDRFAMILY"/>
</dbReference>
<dbReference type="OrthoDB" id="1669814at2759"/>
<dbReference type="InterPro" id="IPR020904">
    <property type="entry name" value="Sc_DH/Rdtase_CS"/>
</dbReference>
<organism evidence="4 5">
    <name type="scientific">Trichoderma harzianum</name>
    <name type="common">Hypocrea lixii</name>
    <dbReference type="NCBI Taxonomy" id="5544"/>
    <lineage>
        <taxon>Eukaryota</taxon>
        <taxon>Fungi</taxon>
        <taxon>Dikarya</taxon>
        <taxon>Ascomycota</taxon>
        <taxon>Pezizomycotina</taxon>
        <taxon>Sordariomycetes</taxon>
        <taxon>Hypocreomycetidae</taxon>
        <taxon>Hypocreales</taxon>
        <taxon>Hypocreaceae</taxon>
        <taxon>Trichoderma</taxon>
    </lineage>
</organism>
<proteinExistence type="inferred from homology"/>
<dbReference type="OMA" id="KDANTMF"/>